<dbReference type="InterPro" id="IPR036922">
    <property type="entry name" value="Rieske_2Fe-2S_sf"/>
</dbReference>
<proteinExistence type="inferred from homology"/>
<evidence type="ECO:0000256" key="6">
    <source>
        <dbReference type="ARBA" id="ARBA00023004"/>
    </source>
</evidence>
<evidence type="ECO:0000313" key="10">
    <source>
        <dbReference type="EMBL" id="AMK59211.1"/>
    </source>
</evidence>
<evidence type="ECO:0000256" key="7">
    <source>
        <dbReference type="ARBA" id="ARBA00023014"/>
    </source>
</evidence>
<dbReference type="Gene3D" id="3.90.380.10">
    <property type="entry name" value="Naphthalene 1,2-dioxygenase Alpha Subunit, Chain A, domain 1"/>
    <property type="match status" value="1"/>
</dbReference>
<keyword evidence="8" id="KW-0520">NAD</keyword>
<dbReference type="Gene3D" id="2.102.10.10">
    <property type="entry name" value="Rieske [2Fe-2S] iron-sulphur domain"/>
    <property type="match status" value="1"/>
</dbReference>
<dbReference type="InterPro" id="IPR001663">
    <property type="entry name" value="Rng_hydr_dOase-A"/>
</dbReference>
<protein>
    <submittedName>
        <fullName evidence="10">Dioxygenase large subunit</fullName>
    </submittedName>
</protein>
<evidence type="ECO:0000256" key="1">
    <source>
        <dbReference type="ARBA" id="ARBA00008751"/>
    </source>
</evidence>
<dbReference type="GO" id="GO:0051213">
    <property type="term" value="F:dioxygenase activity"/>
    <property type="evidence" value="ECO:0007669"/>
    <property type="project" value="UniProtKB-KW"/>
</dbReference>
<evidence type="ECO:0000256" key="2">
    <source>
        <dbReference type="ARBA" id="ARBA00022714"/>
    </source>
</evidence>
<dbReference type="PANTHER" id="PTHR43756">
    <property type="entry name" value="CHOLINE MONOOXYGENASE, CHLOROPLASTIC"/>
    <property type="match status" value="1"/>
</dbReference>
<keyword evidence="6" id="KW-0408">Iron</keyword>
<dbReference type="SUPFAM" id="SSF50022">
    <property type="entry name" value="ISP domain"/>
    <property type="match status" value="1"/>
</dbReference>
<organism evidence="10">
    <name type="scientific">uncultured bacterium UPO45</name>
    <dbReference type="NCBI Taxonomy" id="1776970"/>
    <lineage>
        <taxon>Bacteria</taxon>
        <taxon>environmental samples</taxon>
    </lineage>
</organism>
<evidence type="ECO:0000256" key="3">
    <source>
        <dbReference type="ARBA" id="ARBA00022723"/>
    </source>
</evidence>
<evidence type="ECO:0000256" key="5">
    <source>
        <dbReference type="ARBA" id="ARBA00023002"/>
    </source>
</evidence>
<keyword evidence="2" id="KW-0001">2Fe-2S</keyword>
<feature type="domain" description="Rieske" evidence="9">
    <location>
        <begin position="42"/>
        <end position="139"/>
    </location>
</feature>
<dbReference type="PROSITE" id="PS51296">
    <property type="entry name" value="RIESKE"/>
    <property type="match status" value="1"/>
</dbReference>
<evidence type="ECO:0000256" key="8">
    <source>
        <dbReference type="ARBA" id="ARBA00023027"/>
    </source>
</evidence>
<dbReference type="CDD" id="cd08879">
    <property type="entry name" value="RHO_alpha_C_AntDO-like"/>
    <property type="match status" value="1"/>
</dbReference>
<comment type="similarity">
    <text evidence="1">Belongs to the bacterial ring-hydroxylating dioxygenase alpha subunit family.</text>
</comment>
<name>A0A126SY29_9BACT</name>
<accession>A0A126SY29</accession>
<dbReference type="SUPFAM" id="SSF55961">
    <property type="entry name" value="Bet v1-like"/>
    <property type="match status" value="1"/>
</dbReference>
<evidence type="ECO:0000256" key="4">
    <source>
        <dbReference type="ARBA" id="ARBA00022964"/>
    </source>
</evidence>
<dbReference type="PRINTS" id="PR00090">
    <property type="entry name" value="RNGDIOXGNASE"/>
</dbReference>
<dbReference type="GO" id="GO:0051537">
    <property type="term" value="F:2 iron, 2 sulfur cluster binding"/>
    <property type="evidence" value="ECO:0007669"/>
    <property type="project" value="UniProtKB-KW"/>
</dbReference>
<dbReference type="PROSITE" id="PS00570">
    <property type="entry name" value="RING_HYDROXYL_ALPHA"/>
    <property type="match status" value="1"/>
</dbReference>
<keyword evidence="5" id="KW-0560">Oxidoreductase</keyword>
<dbReference type="InterPro" id="IPR017941">
    <property type="entry name" value="Rieske_2Fe-2S"/>
</dbReference>
<dbReference type="GO" id="GO:0005506">
    <property type="term" value="F:iron ion binding"/>
    <property type="evidence" value="ECO:0007669"/>
    <property type="project" value="InterPro"/>
</dbReference>
<dbReference type="AlphaFoldDB" id="A0A126SY29"/>
<sequence>MKKSTTIDYNALVKADRIHGSVYTDPQIYEEEIDTIFHRGWVYVGHESEIPNPGDFRATTIGRQPVIMVRDDAGQVHLLLNRCTHRANAVCQVERGNTSKFRCAYHGWTFRTNGELASVTYQDRYDASFRKEDYGLRQVPRVDSYRGLIFGSLSPVGISLDEHLGQPAKEQIDLFIDLSPVGELDVTAGVHKYGYRANWKFQVENSMDGYHPNFVHQTFFSNIQHRTGVKLTAMFNSDSIAVTRDLGNGHVMLDYRPYNRVKASGLRAATMPTPWGQAYQEAMVAKHGAERAKEVLTAGGTHMLIFPNLVMLGVQIRVIRPIAIDQTEVFLYPALLKGVPEEVNSARLRAHEAFYGPAGGGATDDLEMFERNQLGLSAQLDPWLLLSRGIGKEQQDTDGTFTGQATDELNQRAIWRQWKKVMLQGAGGATRRVNTGARRHAQ</sequence>
<keyword evidence="4 10" id="KW-0223">Dioxygenase</keyword>
<dbReference type="InterPro" id="IPR015881">
    <property type="entry name" value="ARHD_Rieske_2Fe_2S"/>
</dbReference>
<keyword evidence="7" id="KW-0411">Iron-sulfur</keyword>
<evidence type="ECO:0000259" key="9">
    <source>
        <dbReference type="PROSITE" id="PS51296"/>
    </source>
</evidence>
<dbReference type="InterPro" id="IPR015879">
    <property type="entry name" value="Ring_hydroxy_dOase_asu_C_dom"/>
</dbReference>
<dbReference type="Pfam" id="PF00355">
    <property type="entry name" value="Rieske"/>
    <property type="match status" value="1"/>
</dbReference>
<dbReference type="Pfam" id="PF00848">
    <property type="entry name" value="Ring_hydroxyl_A"/>
    <property type="match status" value="1"/>
</dbReference>
<dbReference type="PANTHER" id="PTHR43756:SF1">
    <property type="entry name" value="3-PHENYLPROPIONATE_CINNAMIC ACID DIOXYGENASE SUBUNIT ALPHA"/>
    <property type="match status" value="1"/>
</dbReference>
<reference evidence="10" key="1">
    <citation type="journal article" date="2016" name="Appl. Environ. Microbiol.">
        <title>Functional Metagenomics of a Biostimulated Petroleum-Contaminated Soil Reveals an Extraordinary Diversity of Extradiol Dioxygenases.</title>
        <authorList>
            <person name="Terron-Gonzalez L."/>
            <person name="Martin-Cabello G."/>
            <person name="Ferrer M."/>
            <person name="Santero E."/>
        </authorList>
    </citation>
    <scope>NUCLEOTIDE SEQUENCE</scope>
</reference>
<keyword evidence="3" id="KW-0479">Metal-binding</keyword>
<dbReference type="EMBL" id="KU144973">
    <property type="protein sequence ID" value="AMK59211.1"/>
    <property type="molecule type" value="Genomic_DNA"/>
</dbReference>